<feature type="domain" description="Calcineurin-like phosphoesterase" evidence="2">
    <location>
        <begin position="121"/>
        <end position="337"/>
    </location>
</feature>
<dbReference type="EMBL" id="VULT01000001">
    <property type="protein sequence ID" value="MSS16354.1"/>
    <property type="molecule type" value="Genomic_DNA"/>
</dbReference>
<feature type="domain" description="Calcineurin-like phosphoesterase N-terminal" evidence="4">
    <location>
        <begin position="28"/>
        <end position="106"/>
    </location>
</feature>
<dbReference type="Pfam" id="PF00149">
    <property type="entry name" value="Metallophos"/>
    <property type="match status" value="1"/>
</dbReference>
<evidence type="ECO:0000313" key="6">
    <source>
        <dbReference type="Proteomes" id="UP000483362"/>
    </source>
</evidence>
<sequence>MNATTSRLCLLLAAALAALASQAHNITGRVTCGGHGIAGVAVSDGITVTTTDAGGYYSMTSGKMNGYVFVTVPRGYEPACRDGFDPQFWQLLNHPDSTVAEVHDFALNRVDNDNYTLIVGADTHLARRLGDRKAYKRGFIARLKQEKKQAQARGERIYSILLGDLTWDAFWYSNNYNLASFMADQRDMGYPMPLFPVIGNHDNDGAVPQGEGTDLLASKPWRTIVCPNYYSFDLGRVHYVVLDDIYYKNDDLPGRRRTGIAGARNYEALVTDYQLKWLRQDLALVDKSTPVIVCQHIPAWHFDHNRQPVATIKNIDALAACFKGFKRVHVLTGHTHVNRNVHPAAFKTDTTSMWEHNIAAVCATWWWTGQLSGREMCTDGSPAGYSKWTIAGDSLQWQYASIQDESNPQCSLWDMNQVNRFMHSDSDVLAMKALSAKVPNWDNWEPNTVLVNVYACDDDWSIEATEDGRPLPVTPVRSAAPGHFLAYALPYFKKHHKVPGDNMGLPTFHIFKVQAATPDHEVSITVRDSFGRVYRRTLARPAAFKL</sequence>
<dbReference type="InterPro" id="IPR032285">
    <property type="entry name" value="Metallophos_N"/>
</dbReference>
<dbReference type="PANTHER" id="PTHR43143">
    <property type="entry name" value="METALLOPHOSPHOESTERASE, CALCINEURIN SUPERFAMILY"/>
    <property type="match status" value="1"/>
</dbReference>
<dbReference type="SUPFAM" id="SSF56300">
    <property type="entry name" value="Metallo-dependent phosphatases"/>
    <property type="match status" value="1"/>
</dbReference>
<evidence type="ECO:0000259" key="4">
    <source>
        <dbReference type="Pfam" id="PF16371"/>
    </source>
</evidence>
<dbReference type="Pfam" id="PF16370">
    <property type="entry name" value="MetallophosC"/>
    <property type="match status" value="1"/>
</dbReference>
<feature type="signal peptide" evidence="1">
    <location>
        <begin position="1"/>
        <end position="23"/>
    </location>
</feature>
<evidence type="ECO:0008006" key="7">
    <source>
        <dbReference type="Google" id="ProtNLM"/>
    </source>
</evidence>
<dbReference type="InterPro" id="IPR004843">
    <property type="entry name" value="Calcineurin-like_PHP"/>
</dbReference>
<comment type="caution">
    <text evidence="5">The sequence shown here is derived from an EMBL/GenBank/DDBJ whole genome shotgun (WGS) entry which is preliminary data.</text>
</comment>
<accession>A0A6L5XCA0</accession>
<gene>
    <name evidence="5" type="ORF">FYJ29_01000</name>
</gene>
<evidence type="ECO:0000313" key="5">
    <source>
        <dbReference type="EMBL" id="MSS16354.1"/>
    </source>
</evidence>
<dbReference type="InterPro" id="IPR051918">
    <property type="entry name" value="STPP_CPPED1"/>
</dbReference>
<protein>
    <recommendedName>
        <fullName evidence="7">Metallophosphoesterase</fullName>
    </recommendedName>
</protein>
<dbReference type="Pfam" id="PF16371">
    <property type="entry name" value="MetallophosN"/>
    <property type="match status" value="1"/>
</dbReference>
<dbReference type="InterPro" id="IPR029052">
    <property type="entry name" value="Metallo-depent_PP-like"/>
</dbReference>
<feature type="domain" description="Calcineurin-like phosphoesterase C-terminal" evidence="3">
    <location>
        <begin position="355"/>
        <end position="534"/>
    </location>
</feature>
<dbReference type="RefSeq" id="WP_154327862.1">
    <property type="nucleotide sequence ID" value="NZ_CP045696.1"/>
</dbReference>
<organism evidence="5 6">
    <name type="scientific">Sodaliphilus pleomorphus</name>
    <dbReference type="NCBI Taxonomy" id="2606626"/>
    <lineage>
        <taxon>Bacteria</taxon>
        <taxon>Pseudomonadati</taxon>
        <taxon>Bacteroidota</taxon>
        <taxon>Bacteroidia</taxon>
        <taxon>Bacteroidales</taxon>
        <taxon>Muribaculaceae</taxon>
        <taxon>Sodaliphilus</taxon>
    </lineage>
</organism>
<keyword evidence="6" id="KW-1185">Reference proteome</keyword>
<dbReference type="Proteomes" id="UP000483362">
    <property type="component" value="Unassembled WGS sequence"/>
</dbReference>
<keyword evidence="1" id="KW-0732">Signal</keyword>
<evidence type="ECO:0000256" key="1">
    <source>
        <dbReference type="SAM" id="SignalP"/>
    </source>
</evidence>
<dbReference type="AlphaFoldDB" id="A0A6L5XCA0"/>
<name>A0A6L5XCA0_9BACT</name>
<dbReference type="InterPro" id="IPR032288">
    <property type="entry name" value="Metallophos_C"/>
</dbReference>
<dbReference type="InterPro" id="IPR008969">
    <property type="entry name" value="CarboxyPept-like_regulatory"/>
</dbReference>
<evidence type="ECO:0000259" key="2">
    <source>
        <dbReference type="Pfam" id="PF00149"/>
    </source>
</evidence>
<dbReference type="GO" id="GO:0016787">
    <property type="term" value="F:hydrolase activity"/>
    <property type="evidence" value="ECO:0007669"/>
    <property type="project" value="InterPro"/>
</dbReference>
<proteinExistence type="predicted"/>
<feature type="chain" id="PRO_5026779309" description="Metallophosphoesterase" evidence="1">
    <location>
        <begin position="24"/>
        <end position="546"/>
    </location>
</feature>
<reference evidence="5 6" key="1">
    <citation type="submission" date="2019-08" db="EMBL/GenBank/DDBJ databases">
        <title>In-depth cultivation of the pig gut microbiome towards novel bacterial diversity and tailored functional studies.</title>
        <authorList>
            <person name="Wylensek D."/>
            <person name="Hitch T.C.A."/>
            <person name="Clavel T."/>
        </authorList>
    </citation>
    <scope>NUCLEOTIDE SEQUENCE [LARGE SCALE GENOMIC DNA]</scope>
    <source>
        <strain evidence="5 6">Oil-RF-744-WCA-WT-10</strain>
    </source>
</reference>
<dbReference type="PANTHER" id="PTHR43143:SF1">
    <property type="entry name" value="SERINE_THREONINE-PROTEIN PHOSPHATASE CPPED1"/>
    <property type="match status" value="1"/>
</dbReference>
<evidence type="ECO:0000259" key="3">
    <source>
        <dbReference type="Pfam" id="PF16370"/>
    </source>
</evidence>
<dbReference type="Gene3D" id="3.60.21.10">
    <property type="match status" value="1"/>
</dbReference>
<dbReference type="SUPFAM" id="SSF49464">
    <property type="entry name" value="Carboxypeptidase regulatory domain-like"/>
    <property type="match status" value="1"/>
</dbReference>